<evidence type="ECO:0008006" key="3">
    <source>
        <dbReference type="Google" id="ProtNLM"/>
    </source>
</evidence>
<reference evidence="2" key="1">
    <citation type="journal article" date="2020" name="mSystems">
        <title>Genome- and Community-Level Interaction Insights into Carbon Utilization and Element Cycling Functions of Hydrothermarchaeota in Hydrothermal Sediment.</title>
        <authorList>
            <person name="Zhou Z."/>
            <person name="Liu Y."/>
            <person name="Xu W."/>
            <person name="Pan J."/>
            <person name="Luo Z.H."/>
            <person name="Li M."/>
        </authorList>
    </citation>
    <scope>NUCLEOTIDE SEQUENCE [LARGE SCALE GENOMIC DNA]</scope>
    <source>
        <strain evidence="2">HyVt-577</strain>
    </source>
</reference>
<keyword evidence="1" id="KW-0732">Signal</keyword>
<protein>
    <recommendedName>
        <fullName evidence="3">DUF4249 family protein</fullName>
    </recommendedName>
</protein>
<evidence type="ECO:0000313" key="2">
    <source>
        <dbReference type="EMBL" id="HGY57102.1"/>
    </source>
</evidence>
<sequence length="166" mass="18337">MKKYILRLFIILLFVAWACDHGLAPPGETGPSKPTGISGIIYYQNWPPQDSVLNLKLVVFNDYPPGDIVTEVLNGNAKAYPEDLADPLPYGVDTSHYQIELAPRTYAYVVVAQQYGANLFADWRAVGQYDATPQDSLPTSVTVIKDSVISGINIYVNFDSLPPQPF</sequence>
<organism evidence="2">
    <name type="scientific">Caldithrix abyssi</name>
    <dbReference type="NCBI Taxonomy" id="187145"/>
    <lineage>
        <taxon>Bacteria</taxon>
        <taxon>Pseudomonadati</taxon>
        <taxon>Calditrichota</taxon>
        <taxon>Calditrichia</taxon>
        <taxon>Calditrichales</taxon>
        <taxon>Calditrichaceae</taxon>
        <taxon>Caldithrix</taxon>
    </lineage>
</organism>
<feature type="signal peptide" evidence="1">
    <location>
        <begin position="1"/>
        <end position="18"/>
    </location>
</feature>
<accession>A0A7V4U479</accession>
<name>A0A7V4U479_CALAY</name>
<proteinExistence type="predicted"/>
<dbReference type="EMBL" id="DRQG01000144">
    <property type="protein sequence ID" value="HGY57102.1"/>
    <property type="molecule type" value="Genomic_DNA"/>
</dbReference>
<dbReference type="AlphaFoldDB" id="A0A7V4U479"/>
<evidence type="ECO:0000256" key="1">
    <source>
        <dbReference type="SAM" id="SignalP"/>
    </source>
</evidence>
<dbReference type="Proteomes" id="UP000885779">
    <property type="component" value="Unassembled WGS sequence"/>
</dbReference>
<feature type="chain" id="PRO_5030952027" description="DUF4249 family protein" evidence="1">
    <location>
        <begin position="19"/>
        <end position="166"/>
    </location>
</feature>
<gene>
    <name evidence="2" type="ORF">ENK44_15440</name>
</gene>
<comment type="caution">
    <text evidence="2">The sequence shown here is derived from an EMBL/GenBank/DDBJ whole genome shotgun (WGS) entry which is preliminary data.</text>
</comment>